<dbReference type="PANTHER" id="PTHR35936:SF17">
    <property type="entry name" value="ARGININE-BINDING EXTRACELLULAR PROTEIN ARTP"/>
    <property type="match status" value="1"/>
</dbReference>
<reference evidence="7 8" key="1">
    <citation type="submission" date="2016-10" db="EMBL/GenBank/DDBJ databases">
        <authorList>
            <person name="de Groot N.N."/>
        </authorList>
    </citation>
    <scope>NUCLEOTIDE SEQUENCE [LARGE SCALE GENOMIC DNA]</scope>
    <source>
        <strain evidence="7 8">R-24608</strain>
    </source>
</reference>
<name>A0A1I7KAH4_9BURK</name>
<dbReference type="STRING" id="343013.SAMN04489707_104319"/>
<feature type="chain" id="PRO_5010384964" evidence="5">
    <location>
        <begin position="32"/>
        <end position="271"/>
    </location>
</feature>
<evidence type="ECO:0000256" key="4">
    <source>
        <dbReference type="RuleBase" id="RU003744"/>
    </source>
</evidence>
<dbReference type="Proteomes" id="UP000183656">
    <property type="component" value="Unassembled WGS sequence"/>
</dbReference>
<gene>
    <name evidence="7" type="ORF">SAMN04489707_104319</name>
</gene>
<dbReference type="CDD" id="cd13530">
    <property type="entry name" value="PBP2_peptides_like"/>
    <property type="match status" value="1"/>
</dbReference>
<evidence type="ECO:0000256" key="3">
    <source>
        <dbReference type="ARBA" id="ARBA00022729"/>
    </source>
</evidence>
<dbReference type="EMBL" id="FPBX01000043">
    <property type="protein sequence ID" value="SFU94446.1"/>
    <property type="molecule type" value="Genomic_DNA"/>
</dbReference>
<organism evidence="7 8">
    <name type="scientific">Paenacidovorax caeni</name>
    <dbReference type="NCBI Taxonomy" id="343013"/>
    <lineage>
        <taxon>Bacteria</taxon>
        <taxon>Pseudomonadati</taxon>
        <taxon>Pseudomonadota</taxon>
        <taxon>Betaproteobacteria</taxon>
        <taxon>Burkholderiales</taxon>
        <taxon>Comamonadaceae</taxon>
        <taxon>Paenacidovorax</taxon>
    </lineage>
</organism>
<proteinExistence type="inferred from homology"/>
<evidence type="ECO:0000259" key="6">
    <source>
        <dbReference type="SMART" id="SM00062"/>
    </source>
</evidence>
<dbReference type="OrthoDB" id="8994218at2"/>
<dbReference type="PANTHER" id="PTHR35936">
    <property type="entry name" value="MEMBRANE-BOUND LYTIC MUREIN TRANSGLYCOSYLASE F"/>
    <property type="match status" value="1"/>
</dbReference>
<keyword evidence="8" id="KW-1185">Reference proteome</keyword>
<comment type="similarity">
    <text evidence="2 4">Belongs to the bacterial solute-binding protein 3 family.</text>
</comment>
<dbReference type="Gene3D" id="3.40.190.10">
    <property type="entry name" value="Periplasmic binding protein-like II"/>
    <property type="match status" value="2"/>
</dbReference>
<dbReference type="GO" id="GO:0030313">
    <property type="term" value="C:cell envelope"/>
    <property type="evidence" value="ECO:0007669"/>
    <property type="project" value="UniProtKB-SubCell"/>
</dbReference>
<dbReference type="InterPro" id="IPR001638">
    <property type="entry name" value="Solute-binding_3/MltF_N"/>
</dbReference>
<accession>A0A1I7KAH4</accession>
<dbReference type="SMART" id="SM00062">
    <property type="entry name" value="PBPb"/>
    <property type="match status" value="1"/>
</dbReference>
<evidence type="ECO:0000313" key="8">
    <source>
        <dbReference type="Proteomes" id="UP000183656"/>
    </source>
</evidence>
<feature type="signal peptide" evidence="5">
    <location>
        <begin position="1"/>
        <end position="31"/>
    </location>
</feature>
<dbReference type="PROSITE" id="PS01039">
    <property type="entry name" value="SBP_BACTERIAL_3"/>
    <property type="match status" value="1"/>
</dbReference>
<protein>
    <submittedName>
        <fullName evidence="7">ABC-type amino acid transport substrate-binding protein</fullName>
    </submittedName>
</protein>
<evidence type="ECO:0000256" key="5">
    <source>
        <dbReference type="SAM" id="SignalP"/>
    </source>
</evidence>
<feature type="domain" description="Solute-binding protein family 3/N-terminal" evidence="6">
    <location>
        <begin position="43"/>
        <end position="267"/>
    </location>
</feature>
<dbReference type="SUPFAM" id="SSF53850">
    <property type="entry name" value="Periplasmic binding protein-like II"/>
    <property type="match status" value="1"/>
</dbReference>
<evidence type="ECO:0000313" key="7">
    <source>
        <dbReference type="EMBL" id="SFU94446.1"/>
    </source>
</evidence>
<comment type="subcellular location">
    <subcellularLocation>
        <location evidence="1">Cell envelope</location>
    </subcellularLocation>
</comment>
<sequence>MKDVCFSWARRVVLPCLMALWACLAGSQAHAGEVLARVRAQGELKVCIWPAYQGITWRDPRSGRLAGLDIEMAEALGSDLHLPVVFVDSSFPALVPDLLGNRCDVAMFGIAMVPGRTEKLAFTAPYLHSDIHAISLRTSRMVRQWTDIDQPGVLVGVQAGTYMESVMRERLRHASLVVITPPLTRERELLAGRIDVFMTDYPYGHAVVENVDWAALIAPSRTFHVQPYAYASKPGDAEWLATLNAFVARVRQDGRLAAAAKRHGLESITLP</sequence>
<dbReference type="InterPro" id="IPR018313">
    <property type="entry name" value="SBP_3_CS"/>
</dbReference>
<evidence type="ECO:0000256" key="2">
    <source>
        <dbReference type="ARBA" id="ARBA00010333"/>
    </source>
</evidence>
<dbReference type="AlphaFoldDB" id="A0A1I7KAH4"/>
<dbReference type="Pfam" id="PF00497">
    <property type="entry name" value="SBP_bac_3"/>
    <property type="match status" value="1"/>
</dbReference>
<keyword evidence="3 5" id="KW-0732">Signal</keyword>
<evidence type="ECO:0000256" key="1">
    <source>
        <dbReference type="ARBA" id="ARBA00004196"/>
    </source>
</evidence>